<dbReference type="AlphaFoldDB" id="A0A8D4BDL3"/>
<name>A0A8D4BDL3_STRFA</name>
<dbReference type="SUPFAM" id="SSF159501">
    <property type="entry name" value="EreA/ChaN-like"/>
    <property type="match status" value="1"/>
</dbReference>
<dbReference type="Gene3D" id="1.25.10.10">
    <property type="entry name" value="Leucine-rich Repeat Variant"/>
    <property type="match status" value="1"/>
</dbReference>
<evidence type="ECO:0000313" key="1">
    <source>
        <dbReference type="EMBL" id="ADW07649.1"/>
    </source>
</evidence>
<sequence>MLLLGLAGNPSAPPEALVRLAAANIDRTELARRRDLPARAAVILADDKDANLRSELAANPNLPAEVQSVLARDVDAQVRGRLAEGAEYFTTVGVHARRFPGPLSDDVYERLARDPEPKVRRALAFNRHLPDDIRARMLDDDDARTAAIAAAEWNPAPTARISELLSRATGAFCRELLLLRLDGPLPAEAARGMLADIDSRDDFRGIGSLVGVGEPLRHQAGEKGHLRCAEPTGGGVADLVLGCSEQKRGQPLATQGLTSVQVAAQINDLGYAGRDAFDHVTDYLAVYRPDLARRIEDLYAGLKPAAGTQAGPWVTGQLTKGLPARRAEADRADATLALLRDHGRPRMANRDTEWALLGPAERRRHHSELHFDFQLTDEQMARIATLDTGSSLFFDHHDPDMVTWLAGRRLET</sequence>
<protein>
    <submittedName>
        <fullName evidence="1">Uncharacterized protein</fullName>
    </submittedName>
</protein>
<dbReference type="Gene3D" id="1.20.1440.30">
    <property type="entry name" value="Biosynthetic Protein domain"/>
    <property type="match status" value="1"/>
</dbReference>
<gene>
    <name evidence="1" type="ordered locus">Sfla_6276</name>
</gene>
<dbReference type="Proteomes" id="UP000002066">
    <property type="component" value="Chromosome"/>
</dbReference>
<dbReference type="KEGG" id="sfa:Sfla_6276"/>
<reference evidence="1 2" key="1">
    <citation type="submission" date="2011-01" db="EMBL/GenBank/DDBJ databases">
        <title>Complete sequence of chromosome of Streptomyces flavogriseus ATCC 33331.</title>
        <authorList>
            <consortium name="US DOE Joint Genome Institute"/>
            <person name="Lucas S."/>
            <person name="Copeland A."/>
            <person name="Lapidus A."/>
            <person name="Cheng J.-F."/>
            <person name="Goodwin L."/>
            <person name="Pitluck S."/>
            <person name="Davenport K."/>
            <person name="Detter J.C."/>
            <person name="Han C."/>
            <person name="Tapia R."/>
            <person name="Land M."/>
            <person name="Hauser L."/>
            <person name="Kyrpides N."/>
            <person name="Ivanova N."/>
            <person name="Ovchinnikova G."/>
            <person name="Pagani I."/>
            <person name="Brumm P."/>
            <person name="Mead D."/>
            <person name="Woyke T."/>
        </authorList>
    </citation>
    <scope>NUCLEOTIDE SEQUENCE [LARGE SCALE GENOMIC DNA]</scope>
    <source>
        <strain evidence="2">ATCC 33331 / IAF-45CD</strain>
    </source>
</reference>
<organism evidence="1 2">
    <name type="scientific">Streptomyces pratensis (strain ATCC 33331 / IAF-45CD)</name>
    <dbReference type="NCBI Taxonomy" id="591167"/>
    <lineage>
        <taxon>Bacteria</taxon>
        <taxon>Bacillati</taxon>
        <taxon>Actinomycetota</taxon>
        <taxon>Actinomycetes</taxon>
        <taxon>Kitasatosporales</taxon>
        <taxon>Streptomycetaceae</taxon>
        <taxon>Streptomyces</taxon>
    </lineage>
</organism>
<proteinExistence type="predicted"/>
<dbReference type="EMBL" id="CP002475">
    <property type="protein sequence ID" value="ADW07649.1"/>
    <property type="molecule type" value="Genomic_DNA"/>
</dbReference>
<dbReference type="InterPro" id="IPR011989">
    <property type="entry name" value="ARM-like"/>
</dbReference>
<evidence type="ECO:0000313" key="2">
    <source>
        <dbReference type="Proteomes" id="UP000002066"/>
    </source>
</evidence>
<accession>A0A8D4BDL3</accession>